<name>A0AA39W8L4_ACESA</name>
<evidence type="ECO:0000259" key="2">
    <source>
        <dbReference type="Pfam" id="PF03101"/>
    </source>
</evidence>
<dbReference type="EMBL" id="JAUESC010000001">
    <property type="protein sequence ID" value="KAK0607603.1"/>
    <property type="molecule type" value="Genomic_DNA"/>
</dbReference>
<gene>
    <name evidence="3" type="ORF">LWI29_017275</name>
</gene>
<protein>
    <recommendedName>
        <fullName evidence="2">FAR1 domain-containing protein</fullName>
    </recommendedName>
</protein>
<dbReference type="PANTHER" id="PTHR46328:SF9">
    <property type="entry name" value="FAR-RED IMPAIRED RESPONSIVE (FAR1) FAMILY PROTEIN"/>
    <property type="match status" value="1"/>
</dbReference>
<accession>A0AA39W8L4</accession>
<keyword evidence="4" id="KW-1185">Reference proteome</keyword>
<dbReference type="InterPro" id="IPR004330">
    <property type="entry name" value="FAR1_DNA_bnd_dom"/>
</dbReference>
<feature type="coiled-coil region" evidence="1">
    <location>
        <begin position="243"/>
        <end position="302"/>
    </location>
</feature>
<sequence>MKSISTSSTPTTIRICPVTYIRVPIITCPDPSLHFHSLSWRPSNDHRISLTNNKTSMDYRDESVFDCEMAGNSVEAASITAECGDSVDMAFEPDQDDKMDPDSFEQDTIPEEIPTIPMAVEPYVGQEFDSESAAQAFYNGYAARVGFVIRVSKLSRSRRDGAAIGRSLVCNKEGFRSPDKREKIIRQRAETRIGCRAMILVRKASSGKWVLTKFVKEHNHNLTPGGGRKECIYDQYPNEHDRIRELSHQLAIEKKRSSNYKRQLELLFEEIDEHNESLSKKIKHIVDNVKEMEDEEKEHRSNV</sequence>
<dbReference type="PANTHER" id="PTHR46328">
    <property type="entry name" value="FAR-RED IMPAIRED RESPONSIVE (FAR1) FAMILY PROTEIN-RELATED"/>
    <property type="match status" value="1"/>
</dbReference>
<reference evidence="3" key="1">
    <citation type="journal article" date="2022" name="Plant J.">
        <title>Strategies of tolerance reflected in two North American maple genomes.</title>
        <authorList>
            <person name="McEvoy S.L."/>
            <person name="Sezen U.U."/>
            <person name="Trouern-Trend A."/>
            <person name="McMahon S.M."/>
            <person name="Schaberg P.G."/>
            <person name="Yang J."/>
            <person name="Wegrzyn J.L."/>
            <person name="Swenson N.G."/>
        </authorList>
    </citation>
    <scope>NUCLEOTIDE SEQUENCE</scope>
    <source>
        <strain evidence="3">NS2018</strain>
    </source>
</reference>
<proteinExistence type="predicted"/>
<keyword evidence="1" id="KW-0175">Coiled coil</keyword>
<dbReference type="Proteomes" id="UP001168877">
    <property type="component" value="Unassembled WGS sequence"/>
</dbReference>
<evidence type="ECO:0000313" key="4">
    <source>
        <dbReference type="Proteomes" id="UP001168877"/>
    </source>
</evidence>
<feature type="domain" description="FAR1" evidence="2">
    <location>
        <begin position="137"/>
        <end position="223"/>
    </location>
</feature>
<dbReference type="AlphaFoldDB" id="A0AA39W8L4"/>
<dbReference type="Pfam" id="PF03101">
    <property type="entry name" value="FAR1"/>
    <property type="match status" value="1"/>
</dbReference>
<organism evidence="3 4">
    <name type="scientific">Acer saccharum</name>
    <name type="common">Sugar maple</name>
    <dbReference type="NCBI Taxonomy" id="4024"/>
    <lineage>
        <taxon>Eukaryota</taxon>
        <taxon>Viridiplantae</taxon>
        <taxon>Streptophyta</taxon>
        <taxon>Embryophyta</taxon>
        <taxon>Tracheophyta</taxon>
        <taxon>Spermatophyta</taxon>
        <taxon>Magnoliopsida</taxon>
        <taxon>eudicotyledons</taxon>
        <taxon>Gunneridae</taxon>
        <taxon>Pentapetalae</taxon>
        <taxon>rosids</taxon>
        <taxon>malvids</taxon>
        <taxon>Sapindales</taxon>
        <taxon>Sapindaceae</taxon>
        <taxon>Hippocastanoideae</taxon>
        <taxon>Acereae</taxon>
        <taxon>Acer</taxon>
    </lineage>
</organism>
<evidence type="ECO:0000313" key="3">
    <source>
        <dbReference type="EMBL" id="KAK0607603.1"/>
    </source>
</evidence>
<reference evidence="3" key="2">
    <citation type="submission" date="2023-06" db="EMBL/GenBank/DDBJ databases">
        <authorList>
            <person name="Swenson N.G."/>
            <person name="Wegrzyn J.L."/>
            <person name="Mcevoy S.L."/>
        </authorList>
    </citation>
    <scope>NUCLEOTIDE SEQUENCE</scope>
    <source>
        <strain evidence="3">NS2018</strain>
        <tissue evidence="3">Leaf</tissue>
    </source>
</reference>
<evidence type="ECO:0000256" key="1">
    <source>
        <dbReference type="SAM" id="Coils"/>
    </source>
</evidence>
<comment type="caution">
    <text evidence="3">The sequence shown here is derived from an EMBL/GenBank/DDBJ whole genome shotgun (WGS) entry which is preliminary data.</text>
</comment>